<keyword evidence="3" id="KW-0808">Transferase</keyword>
<dbReference type="GO" id="GO:0004674">
    <property type="term" value="F:protein serine/threonine kinase activity"/>
    <property type="evidence" value="ECO:0007669"/>
    <property type="project" value="UniProtKB-KW"/>
</dbReference>
<dbReference type="EMBL" id="PUHZ01000004">
    <property type="protein sequence ID" value="PQO47551.1"/>
    <property type="molecule type" value="Genomic_DNA"/>
</dbReference>
<feature type="chain" id="PRO_5015739957" evidence="1">
    <location>
        <begin position="22"/>
        <end position="436"/>
    </location>
</feature>
<dbReference type="OrthoDB" id="244732at2"/>
<dbReference type="PANTHER" id="PTHR34512">
    <property type="entry name" value="CELL SURFACE PROTEIN"/>
    <property type="match status" value="1"/>
</dbReference>
<comment type="caution">
    <text evidence="3">The sequence shown here is derived from an EMBL/GenBank/DDBJ whole genome shotgun (WGS) entry which is preliminary data.</text>
</comment>
<reference evidence="3 4" key="1">
    <citation type="submission" date="2018-02" db="EMBL/GenBank/DDBJ databases">
        <title>Comparative genomes isolates from brazilian mangrove.</title>
        <authorList>
            <person name="Araujo J.E."/>
            <person name="Taketani R.G."/>
            <person name="Silva M.C.P."/>
            <person name="Loureco M.V."/>
            <person name="Andreote F.D."/>
        </authorList>
    </citation>
    <scope>NUCLEOTIDE SEQUENCE [LARGE SCALE GENOMIC DNA]</scope>
    <source>
        <strain evidence="3 4">Nap-Phe MGV</strain>
    </source>
</reference>
<proteinExistence type="predicted"/>
<feature type="domain" description="Pyrrolo-quinoline quinone repeat" evidence="2">
    <location>
        <begin position="50"/>
        <end position="190"/>
    </location>
</feature>
<dbReference type="Proteomes" id="UP000237819">
    <property type="component" value="Unassembled WGS sequence"/>
</dbReference>
<dbReference type="SUPFAM" id="SSF50998">
    <property type="entry name" value="Quinoprotein alcohol dehydrogenase-like"/>
    <property type="match status" value="1"/>
</dbReference>
<evidence type="ECO:0000313" key="3">
    <source>
        <dbReference type="EMBL" id="PQO47551.1"/>
    </source>
</evidence>
<dbReference type="AlphaFoldDB" id="A0A2S8GT48"/>
<protein>
    <submittedName>
        <fullName evidence="3">Serine/threonine protein kinase</fullName>
    </submittedName>
</protein>
<accession>A0A2S8GT48</accession>
<feature type="domain" description="Pyrrolo-quinoline quinone repeat" evidence="2">
    <location>
        <begin position="318"/>
        <end position="396"/>
    </location>
</feature>
<dbReference type="InterPro" id="IPR002372">
    <property type="entry name" value="PQQ_rpt_dom"/>
</dbReference>
<dbReference type="InterPro" id="IPR015943">
    <property type="entry name" value="WD40/YVTN_repeat-like_dom_sf"/>
</dbReference>
<organism evidence="3 4">
    <name type="scientific">Blastopirellula marina</name>
    <dbReference type="NCBI Taxonomy" id="124"/>
    <lineage>
        <taxon>Bacteria</taxon>
        <taxon>Pseudomonadati</taxon>
        <taxon>Planctomycetota</taxon>
        <taxon>Planctomycetia</taxon>
        <taxon>Pirellulales</taxon>
        <taxon>Pirellulaceae</taxon>
        <taxon>Blastopirellula</taxon>
    </lineage>
</organism>
<feature type="signal peptide" evidence="1">
    <location>
        <begin position="1"/>
        <end position="21"/>
    </location>
</feature>
<dbReference type="Pfam" id="PF13360">
    <property type="entry name" value="PQQ_2"/>
    <property type="match status" value="2"/>
</dbReference>
<evidence type="ECO:0000313" key="4">
    <source>
        <dbReference type="Proteomes" id="UP000237819"/>
    </source>
</evidence>
<keyword evidence="3" id="KW-0723">Serine/threonine-protein kinase</keyword>
<dbReference type="InterPro" id="IPR011047">
    <property type="entry name" value="Quinoprotein_ADH-like_sf"/>
</dbReference>
<name>A0A2S8GT48_9BACT</name>
<gene>
    <name evidence="3" type="ORF">C5Y93_02505</name>
</gene>
<keyword evidence="3" id="KW-0418">Kinase</keyword>
<dbReference type="Gene3D" id="2.130.10.10">
    <property type="entry name" value="YVTN repeat-like/Quinoprotein amine dehydrogenase"/>
    <property type="match status" value="2"/>
</dbReference>
<keyword evidence="1" id="KW-0732">Signal</keyword>
<dbReference type="RefSeq" id="WP_105333812.1">
    <property type="nucleotide sequence ID" value="NZ_PUHZ01000004.1"/>
</dbReference>
<sequence>MMNRPCGVALLLVLAAMTGFAVGDDWRAWRGGRGDGVSLETDVPLTWSDSENIRWKADLPGWGGSTPIIQDAGLIITSQDAEGRLFLQLFDKNYGSPLRTLEVGTGEVPREAPKRLKQKFHPLHNLASPSPTVHHKWIAAHFGNGILAVYDFEGNQLWQRDLQKEYGAYTIWWGHANSPVIVDGKVISVCMQDSLADLEGQKPVESYLVAHDLKTGDLVWKTKRMTGAPSEQADAYTTPLVRQRNGRTELIVMGGNQLDAYDAKTGEQIWYLPGLEGGRTVTGPTIDDQRIYCTRGMRGPALAVDLSQVKTGRVPDSAIVWEEKQSTPDTPSPVVVNGLLFTVTDDGIAVCRDAETGELVWKERLGGKFKASPVAAANRVYFLNTDGLCSVVAADREFQKLAENKLDDETIASPAISDGCIYIRGRKHLYCIGKAP</sequence>
<dbReference type="PANTHER" id="PTHR34512:SF30">
    <property type="entry name" value="OUTER MEMBRANE PROTEIN ASSEMBLY FACTOR BAMB"/>
    <property type="match status" value="1"/>
</dbReference>
<evidence type="ECO:0000259" key="2">
    <source>
        <dbReference type="Pfam" id="PF13360"/>
    </source>
</evidence>
<evidence type="ECO:0000256" key="1">
    <source>
        <dbReference type="SAM" id="SignalP"/>
    </source>
</evidence>